<accession>A0A7T1AML0</accession>
<name>A0A7T1AML0_ATRLM</name>
<evidence type="ECO:0000256" key="6">
    <source>
        <dbReference type="ARBA" id="ARBA00023136"/>
    </source>
</evidence>
<dbReference type="SUPFAM" id="SSF161098">
    <property type="entry name" value="MetI-like"/>
    <property type="match status" value="1"/>
</dbReference>
<dbReference type="RefSeq" id="WP_218111187.1">
    <property type="nucleotide sequence ID" value="NZ_CP065383.1"/>
</dbReference>
<dbReference type="GO" id="GO:0005886">
    <property type="term" value="C:plasma membrane"/>
    <property type="evidence" value="ECO:0007669"/>
    <property type="project" value="UniProtKB-SubCell"/>
</dbReference>
<keyword evidence="2 7" id="KW-0813">Transport</keyword>
<keyword evidence="6 7" id="KW-0472">Membrane</keyword>
<feature type="transmembrane region" description="Helical" evidence="7">
    <location>
        <begin position="74"/>
        <end position="95"/>
    </location>
</feature>
<comment type="subcellular location">
    <subcellularLocation>
        <location evidence="1 7">Cell membrane</location>
        <topology evidence="1 7">Multi-pass membrane protein</topology>
    </subcellularLocation>
</comment>
<dbReference type="PANTHER" id="PTHR32243">
    <property type="entry name" value="MALTOSE TRANSPORT SYSTEM PERMEASE-RELATED"/>
    <property type="match status" value="1"/>
</dbReference>
<dbReference type="InterPro" id="IPR050901">
    <property type="entry name" value="BP-dep_ABC_trans_perm"/>
</dbReference>
<dbReference type="CDD" id="cd06261">
    <property type="entry name" value="TM_PBP2"/>
    <property type="match status" value="1"/>
</dbReference>
<evidence type="ECO:0000313" key="10">
    <source>
        <dbReference type="Proteomes" id="UP000594463"/>
    </source>
</evidence>
<evidence type="ECO:0000256" key="7">
    <source>
        <dbReference type="RuleBase" id="RU363032"/>
    </source>
</evidence>
<keyword evidence="4 7" id="KW-0812">Transmembrane</keyword>
<dbReference type="InterPro" id="IPR035906">
    <property type="entry name" value="MetI-like_sf"/>
</dbReference>
<proteinExistence type="inferred from homology"/>
<feature type="transmembrane region" description="Helical" evidence="7">
    <location>
        <begin position="107"/>
        <end position="128"/>
    </location>
</feature>
<dbReference type="InterPro" id="IPR000515">
    <property type="entry name" value="MetI-like"/>
</dbReference>
<dbReference type="Pfam" id="PF00528">
    <property type="entry name" value="BPD_transp_1"/>
    <property type="match status" value="1"/>
</dbReference>
<dbReference type="GO" id="GO:0055085">
    <property type="term" value="P:transmembrane transport"/>
    <property type="evidence" value="ECO:0007669"/>
    <property type="project" value="InterPro"/>
</dbReference>
<protein>
    <submittedName>
        <fullName evidence="9">Trehalose transport system permease protein SugB</fullName>
    </submittedName>
</protein>
<evidence type="ECO:0000259" key="8">
    <source>
        <dbReference type="PROSITE" id="PS50928"/>
    </source>
</evidence>
<feature type="transmembrane region" description="Helical" evidence="7">
    <location>
        <begin position="243"/>
        <end position="260"/>
    </location>
</feature>
<dbReference type="AlphaFoldDB" id="A0A7T1AML0"/>
<feature type="transmembrane region" description="Helical" evidence="7">
    <location>
        <begin position="140"/>
        <end position="160"/>
    </location>
</feature>
<reference evidence="9 10" key="1">
    <citation type="journal article" date="2021" name="Nat. Commun.">
        <title>Isolation of a member of the candidate phylum Atribacteria reveals a unique cell membrane structure.</title>
        <authorList>
            <person name="Taiki K."/>
            <person name="Nobu M.K."/>
            <person name="Kusada H."/>
            <person name="Meng X.-Y."/>
            <person name="Hosoki N."/>
            <person name="Uematsu K."/>
            <person name="Yoshioka H."/>
            <person name="Kamagata Y."/>
            <person name="Tamaki H."/>
        </authorList>
    </citation>
    <scope>NUCLEOTIDE SEQUENCE [LARGE SCALE GENOMIC DNA]</scope>
    <source>
        <strain evidence="9 10">RT761</strain>
    </source>
</reference>
<gene>
    <name evidence="9" type="primary">sugB_18</name>
    <name evidence="9" type="ORF">RT761_01914</name>
</gene>
<dbReference type="PROSITE" id="PS50928">
    <property type="entry name" value="ABC_TM1"/>
    <property type="match status" value="1"/>
</dbReference>
<keyword evidence="5 7" id="KW-1133">Transmembrane helix</keyword>
<feature type="transmembrane region" description="Helical" evidence="7">
    <location>
        <begin position="209"/>
        <end position="231"/>
    </location>
</feature>
<dbReference type="EMBL" id="CP065383">
    <property type="protein sequence ID" value="QPM68692.1"/>
    <property type="molecule type" value="Genomic_DNA"/>
</dbReference>
<dbReference type="Gene3D" id="1.10.3720.10">
    <property type="entry name" value="MetI-like"/>
    <property type="match status" value="1"/>
</dbReference>
<evidence type="ECO:0000256" key="5">
    <source>
        <dbReference type="ARBA" id="ARBA00022989"/>
    </source>
</evidence>
<feature type="transmembrane region" description="Helical" evidence="7">
    <location>
        <begin position="181"/>
        <end position="203"/>
    </location>
</feature>
<dbReference type="Proteomes" id="UP000594463">
    <property type="component" value="Chromosome"/>
</dbReference>
<dbReference type="KEGG" id="alam:RT761_01914"/>
<evidence type="ECO:0000313" key="9">
    <source>
        <dbReference type="EMBL" id="QPM68692.1"/>
    </source>
</evidence>
<feature type="transmembrane region" description="Helical" evidence="7">
    <location>
        <begin position="12"/>
        <end position="31"/>
    </location>
</feature>
<sequence length="274" mass="31012">MRKTSITLNVIRYLVIIFMVFLVISPFLWIISTSLKSRLEINNPEPIIFFKPSLQNYYDAFQKSNFGKNFFDSITVSFGSLLLSLLLGVPAAYGIGRHQVGGKRFSFWILSTRMIPPVAVALPLYILYRDFKLLDSHLGLIFSYTLFNLSYIVWMMAGFIREIPKELDESAMLDGCNVWQTLYRIILPIIGPGLVATSIFSLIISWNEFLMALILTSINVRTLPVAIATFVTDREILWGQMSAAGVLSIIPVIIFTMIIQKQLIRGLTLGAIKE</sequence>
<keyword evidence="3" id="KW-1003">Cell membrane</keyword>
<dbReference type="PANTHER" id="PTHR32243:SF18">
    <property type="entry name" value="INNER MEMBRANE ABC TRANSPORTER PERMEASE PROTEIN YCJP"/>
    <property type="match status" value="1"/>
</dbReference>
<feature type="domain" description="ABC transmembrane type-1" evidence="8">
    <location>
        <begin position="70"/>
        <end position="259"/>
    </location>
</feature>
<evidence type="ECO:0000256" key="3">
    <source>
        <dbReference type="ARBA" id="ARBA00022475"/>
    </source>
</evidence>
<organism evidence="9 10">
    <name type="scientific">Atribacter laminatus</name>
    <dbReference type="NCBI Taxonomy" id="2847778"/>
    <lineage>
        <taxon>Bacteria</taxon>
        <taxon>Pseudomonadati</taxon>
        <taxon>Atribacterota</taxon>
        <taxon>Atribacteria</taxon>
        <taxon>Atribacterales</taxon>
        <taxon>Atribacteraceae</taxon>
        <taxon>Atribacter</taxon>
    </lineage>
</organism>
<evidence type="ECO:0000256" key="2">
    <source>
        <dbReference type="ARBA" id="ARBA00022448"/>
    </source>
</evidence>
<evidence type="ECO:0000256" key="1">
    <source>
        <dbReference type="ARBA" id="ARBA00004651"/>
    </source>
</evidence>
<comment type="similarity">
    <text evidence="7">Belongs to the binding-protein-dependent transport system permease family.</text>
</comment>
<keyword evidence="10" id="KW-1185">Reference proteome</keyword>
<evidence type="ECO:0000256" key="4">
    <source>
        <dbReference type="ARBA" id="ARBA00022692"/>
    </source>
</evidence>